<dbReference type="AlphaFoldDB" id="A0A1F6U2B8"/>
<evidence type="ECO:0000313" key="3">
    <source>
        <dbReference type="Proteomes" id="UP000179037"/>
    </source>
</evidence>
<evidence type="ECO:0000256" key="1">
    <source>
        <dbReference type="SAM" id="Phobius"/>
    </source>
</evidence>
<protein>
    <submittedName>
        <fullName evidence="2">Uncharacterized protein</fullName>
    </submittedName>
</protein>
<organism evidence="2 3">
    <name type="scientific">Candidatus Muproteobacteria bacterium RIFCSPLOWO2_01_FULL_60_18</name>
    <dbReference type="NCBI Taxonomy" id="1817768"/>
    <lineage>
        <taxon>Bacteria</taxon>
        <taxon>Pseudomonadati</taxon>
        <taxon>Pseudomonadota</taxon>
        <taxon>Candidatus Muproteobacteria</taxon>
    </lineage>
</organism>
<keyword evidence="1" id="KW-0472">Membrane</keyword>
<name>A0A1F6U2B8_9PROT</name>
<evidence type="ECO:0000313" key="2">
    <source>
        <dbReference type="EMBL" id="OGI51469.1"/>
    </source>
</evidence>
<keyword evidence="1" id="KW-0812">Transmembrane</keyword>
<dbReference type="EMBL" id="MFTC01000041">
    <property type="protein sequence ID" value="OGI51469.1"/>
    <property type="molecule type" value="Genomic_DNA"/>
</dbReference>
<accession>A0A1F6U2B8</accession>
<sequence length="83" mass="9180">MSRAKTLGNRHRIGLRALAMVLLAAPILLWWGVTPLTAVFIAIFVSCLVAALYAWWLSRRVLRPLDAVKMPPAVDEINSGDQP</sequence>
<reference evidence="2 3" key="1">
    <citation type="journal article" date="2016" name="Nat. Commun.">
        <title>Thousands of microbial genomes shed light on interconnected biogeochemical processes in an aquifer system.</title>
        <authorList>
            <person name="Anantharaman K."/>
            <person name="Brown C.T."/>
            <person name="Hug L.A."/>
            <person name="Sharon I."/>
            <person name="Castelle C.J."/>
            <person name="Probst A.J."/>
            <person name="Thomas B.C."/>
            <person name="Singh A."/>
            <person name="Wilkins M.J."/>
            <person name="Karaoz U."/>
            <person name="Brodie E.L."/>
            <person name="Williams K.H."/>
            <person name="Hubbard S.S."/>
            <person name="Banfield J.F."/>
        </authorList>
    </citation>
    <scope>NUCLEOTIDE SEQUENCE [LARGE SCALE GENOMIC DNA]</scope>
</reference>
<comment type="caution">
    <text evidence="2">The sequence shown here is derived from an EMBL/GenBank/DDBJ whole genome shotgun (WGS) entry which is preliminary data.</text>
</comment>
<proteinExistence type="predicted"/>
<dbReference type="Proteomes" id="UP000179037">
    <property type="component" value="Unassembled WGS sequence"/>
</dbReference>
<gene>
    <name evidence="2" type="ORF">A3A87_02945</name>
</gene>
<feature type="transmembrane region" description="Helical" evidence="1">
    <location>
        <begin position="12"/>
        <end position="31"/>
    </location>
</feature>
<keyword evidence="1" id="KW-1133">Transmembrane helix</keyword>
<feature type="transmembrane region" description="Helical" evidence="1">
    <location>
        <begin position="37"/>
        <end position="56"/>
    </location>
</feature>